<evidence type="ECO:0000313" key="9">
    <source>
        <dbReference type="EMBL" id="TYS49262.1"/>
    </source>
</evidence>
<proteinExistence type="predicted"/>
<keyword evidence="5 7" id="KW-1133">Transmembrane helix</keyword>
<feature type="transmembrane region" description="Helical" evidence="7">
    <location>
        <begin position="7"/>
        <end position="24"/>
    </location>
</feature>
<keyword evidence="2" id="KW-0813">Transport</keyword>
<dbReference type="RefSeq" id="WP_148974400.1">
    <property type="nucleotide sequence ID" value="NZ_JBNIKT010000015.1"/>
</dbReference>
<keyword evidence="4 7" id="KW-0812">Transmembrane</keyword>
<evidence type="ECO:0000256" key="6">
    <source>
        <dbReference type="ARBA" id="ARBA00023136"/>
    </source>
</evidence>
<dbReference type="SUPFAM" id="SSF161098">
    <property type="entry name" value="MetI-like"/>
    <property type="match status" value="1"/>
</dbReference>
<feature type="transmembrane region" description="Helical" evidence="7">
    <location>
        <begin position="262"/>
        <end position="282"/>
    </location>
</feature>
<dbReference type="AlphaFoldDB" id="A0A5D4RIP8"/>
<dbReference type="Proteomes" id="UP000322139">
    <property type="component" value="Unassembled WGS sequence"/>
</dbReference>
<evidence type="ECO:0000313" key="10">
    <source>
        <dbReference type="Proteomes" id="UP000322139"/>
    </source>
</evidence>
<dbReference type="InterPro" id="IPR000515">
    <property type="entry name" value="MetI-like"/>
</dbReference>
<dbReference type="GO" id="GO:0055085">
    <property type="term" value="P:transmembrane transport"/>
    <property type="evidence" value="ECO:0007669"/>
    <property type="project" value="InterPro"/>
</dbReference>
<evidence type="ECO:0000256" key="5">
    <source>
        <dbReference type="ARBA" id="ARBA00022989"/>
    </source>
</evidence>
<feature type="transmembrane region" description="Helical" evidence="7">
    <location>
        <begin position="162"/>
        <end position="188"/>
    </location>
</feature>
<keyword evidence="6 7" id="KW-0472">Membrane</keyword>
<evidence type="ECO:0000256" key="2">
    <source>
        <dbReference type="ARBA" id="ARBA00022448"/>
    </source>
</evidence>
<keyword evidence="3" id="KW-1003">Cell membrane</keyword>
<gene>
    <name evidence="9" type="ORF">FZD51_08575</name>
</gene>
<feature type="transmembrane region" description="Helical" evidence="7">
    <location>
        <begin position="209"/>
        <end position="233"/>
    </location>
</feature>
<sequence>MLLLKKLFIFILVLASFLLILLLPREPVIHQPSAFHIEMDYPFSAEAYKNKITSFFQFIQKENGFGESRTGRKVSEETILYMKRSLGIILPAFFISMAAGILAGIAKFSMRLRMRGKIQEALSWLFSSVPDFFLYMSLQYILIKLIQWGFPQITLYGHEHWYSFLLPMISLTLFPFIHMVNFTAAAMDKESGEDYIRTAYSKGLGKKKIYLHILFNCAGTLLNQAQFIMLYILSSLPIVEKLSGYEGAGNNLLKSILNYNDVSSFALMLPFLVLMFLTILASQSAKYLFMPKRAGGSELI</sequence>
<dbReference type="PANTHER" id="PTHR43163:SF6">
    <property type="entry name" value="DIPEPTIDE TRANSPORT SYSTEM PERMEASE PROTEIN DPPB-RELATED"/>
    <property type="match status" value="1"/>
</dbReference>
<dbReference type="Pfam" id="PF00528">
    <property type="entry name" value="BPD_transp_1"/>
    <property type="match status" value="1"/>
</dbReference>
<feature type="domain" description="ABC transmembrane type-1" evidence="8">
    <location>
        <begin position="98"/>
        <end position="291"/>
    </location>
</feature>
<dbReference type="PANTHER" id="PTHR43163">
    <property type="entry name" value="DIPEPTIDE TRANSPORT SYSTEM PERMEASE PROTEIN DPPB-RELATED"/>
    <property type="match status" value="1"/>
</dbReference>
<feature type="transmembrane region" description="Helical" evidence="7">
    <location>
        <begin position="88"/>
        <end position="109"/>
    </location>
</feature>
<evidence type="ECO:0000256" key="3">
    <source>
        <dbReference type="ARBA" id="ARBA00022475"/>
    </source>
</evidence>
<dbReference type="InterPro" id="IPR035906">
    <property type="entry name" value="MetI-like_sf"/>
</dbReference>
<protein>
    <submittedName>
        <fullName evidence="9">ABC transporter permease subunit</fullName>
    </submittedName>
</protein>
<evidence type="ECO:0000256" key="1">
    <source>
        <dbReference type="ARBA" id="ARBA00004651"/>
    </source>
</evidence>
<comment type="subcellular location">
    <subcellularLocation>
        <location evidence="1">Cell membrane</location>
        <topology evidence="1">Multi-pass membrane protein</topology>
    </subcellularLocation>
</comment>
<feature type="transmembrane region" description="Helical" evidence="7">
    <location>
        <begin position="121"/>
        <end position="142"/>
    </location>
</feature>
<organism evidence="9 10">
    <name type="scientific">Bacillus infantis</name>
    <dbReference type="NCBI Taxonomy" id="324767"/>
    <lineage>
        <taxon>Bacteria</taxon>
        <taxon>Bacillati</taxon>
        <taxon>Bacillota</taxon>
        <taxon>Bacilli</taxon>
        <taxon>Bacillales</taxon>
        <taxon>Bacillaceae</taxon>
        <taxon>Bacillus</taxon>
    </lineage>
</organism>
<evidence type="ECO:0000256" key="4">
    <source>
        <dbReference type="ARBA" id="ARBA00022692"/>
    </source>
</evidence>
<name>A0A5D4RIP8_9BACI</name>
<comment type="caution">
    <text evidence="9">The sequence shown here is derived from an EMBL/GenBank/DDBJ whole genome shotgun (WGS) entry which is preliminary data.</text>
</comment>
<reference evidence="9 10" key="1">
    <citation type="submission" date="2019-08" db="EMBL/GenBank/DDBJ databases">
        <title>Bacillus genomes from the desert of Cuatro Cienegas, Coahuila.</title>
        <authorList>
            <person name="Olmedo-Alvarez G."/>
        </authorList>
    </citation>
    <scope>NUCLEOTIDE SEQUENCE [LARGE SCALE GENOMIC DNA]</scope>
    <source>
        <strain evidence="9 10">CH446_14T</strain>
    </source>
</reference>
<evidence type="ECO:0000259" key="8">
    <source>
        <dbReference type="Pfam" id="PF00528"/>
    </source>
</evidence>
<accession>A0A5D4RIP8</accession>
<dbReference type="GO" id="GO:0005886">
    <property type="term" value="C:plasma membrane"/>
    <property type="evidence" value="ECO:0007669"/>
    <property type="project" value="UniProtKB-SubCell"/>
</dbReference>
<dbReference type="EMBL" id="VTER01000004">
    <property type="protein sequence ID" value="TYS49262.1"/>
    <property type="molecule type" value="Genomic_DNA"/>
</dbReference>
<evidence type="ECO:0000256" key="7">
    <source>
        <dbReference type="SAM" id="Phobius"/>
    </source>
</evidence>